<dbReference type="PANTHER" id="PTHR11228:SF7">
    <property type="entry name" value="PQQA PEPTIDE CYCLASE"/>
    <property type="match status" value="1"/>
</dbReference>
<evidence type="ECO:0000256" key="4">
    <source>
        <dbReference type="ARBA" id="ARBA00022723"/>
    </source>
</evidence>
<reference evidence="10" key="1">
    <citation type="journal article" date="2019" name="Int. J. Syst. Evol. Microbiol.">
        <title>The Global Catalogue of Microorganisms (GCM) 10K type strain sequencing project: providing services to taxonomists for standard genome sequencing and annotation.</title>
        <authorList>
            <consortium name="The Broad Institute Genomics Platform"/>
            <consortium name="The Broad Institute Genome Sequencing Center for Infectious Disease"/>
            <person name="Wu L."/>
            <person name="Ma J."/>
        </authorList>
    </citation>
    <scope>NUCLEOTIDE SEQUENCE [LARGE SCALE GENOMIC DNA]</scope>
    <source>
        <strain evidence="10">CECT 7069</strain>
    </source>
</reference>
<organism evidence="9 10">
    <name type="scientific">Methylobacterium adhaesivum</name>
    <dbReference type="NCBI Taxonomy" id="333297"/>
    <lineage>
        <taxon>Bacteria</taxon>
        <taxon>Pseudomonadati</taxon>
        <taxon>Pseudomonadota</taxon>
        <taxon>Alphaproteobacteria</taxon>
        <taxon>Hyphomicrobiales</taxon>
        <taxon>Methylobacteriaceae</taxon>
        <taxon>Methylobacterium</taxon>
    </lineage>
</organism>
<proteinExistence type="predicted"/>
<dbReference type="InterPro" id="IPR013785">
    <property type="entry name" value="Aldolase_TIM"/>
</dbReference>
<dbReference type="EMBL" id="JAUFPX010000006">
    <property type="protein sequence ID" value="MDN3590833.1"/>
    <property type="molecule type" value="Genomic_DNA"/>
</dbReference>
<keyword evidence="5" id="KW-0408">Iron</keyword>
<dbReference type="CDD" id="cd21109">
    <property type="entry name" value="SPASM"/>
    <property type="match status" value="1"/>
</dbReference>
<dbReference type="Gene3D" id="3.20.20.70">
    <property type="entry name" value="Aldolase class I"/>
    <property type="match status" value="1"/>
</dbReference>
<dbReference type="CDD" id="cd01335">
    <property type="entry name" value="Radical_SAM"/>
    <property type="match status" value="1"/>
</dbReference>
<evidence type="ECO:0000259" key="7">
    <source>
        <dbReference type="Pfam" id="PF04055"/>
    </source>
</evidence>
<feature type="domain" description="4Fe4S-binding SPASM" evidence="8">
    <location>
        <begin position="387"/>
        <end position="449"/>
    </location>
</feature>
<keyword evidence="10" id="KW-1185">Reference proteome</keyword>
<evidence type="ECO:0000256" key="5">
    <source>
        <dbReference type="ARBA" id="ARBA00023004"/>
    </source>
</evidence>
<gene>
    <name evidence="9" type="ORF">QWZ12_09430</name>
</gene>
<sequence length="478" mass="53753">MRICGEILPSEPVIQTFRAFEDYLCGIAILIGTYGDARRTSNLRIEIFRAHINMPVLAWREINLASVYDNSFVEVFFDPEEASRDATYVVRICSDNASHDNAATLYLSDGEERIAGHVTCKANGRINDADGILAKLTYAPPVTKESVPPNLEISLVTQCNLNCVHCISRDTRKTVGHLRRSVRDEVQAWAADGRLKTAYTDFSGDILWADQKFGGELAFFIDLDIPFHLDTNGTHLTREAADRLLASKVTSINVSIDAARSETYKRIRKGSPALDIIFDNMRTLSERRLALGRQDLKLSAAFVLMRSNIEELPDFVRRVHAVGFDTVRTIHMQAYTADMDAESLWFHQQVFNEFRLKAIETADALGVELFIDRPFDDRDNQIGTSYCTQPWKGAYLLGNGDVLACCVPGLRMGNVYEESMEAIWNGPKYRELRRTVNSNAPPPSCMACPFNRKTNNPLSYTPHHVIRGRDYSPALKSA</sequence>
<dbReference type="InterPro" id="IPR023885">
    <property type="entry name" value="4Fe4S-binding_SPASM_dom"/>
</dbReference>
<dbReference type="RefSeq" id="WP_238222599.1">
    <property type="nucleotide sequence ID" value="NZ_BPQD01000003.1"/>
</dbReference>
<dbReference type="SFLD" id="SFLDS00029">
    <property type="entry name" value="Radical_SAM"/>
    <property type="match status" value="1"/>
</dbReference>
<dbReference type="InterPro" id="IPR050377">
    <property type="entry name" value="Radical_SAM_PqqE_MftC-like"/>
</dbReference>
<evidence type="ECO:0000259" key="8">
    <source>
        <dbReference type="Pfam" id="PF13186"/>
    </source>
</evidence>
<dbReference type="Proteomes" id="UP001224644">
    <property type="component" value="Unassembled WGS sequence"/>
</dbReference>
<dbReference type="PANTHER" id="PTHR11228">
    <property type="entry name" value="RADICAL SAM DOMAIN PROTEIN"/>
    <property type="match status" value="1"/>
</dbReference>
<feature type="domain" description="Radical SAM core" evidence="7">
    <location>
        <begin position="154"/>
        <end position="289"/>
    </location>
</feature>
<dbReference type="InterPro" id="IPR034391">
    <property type="entry name" value="AdoMet-like_SPASM_containing"/>
</dbReference>
<protein>
    <submittedName>
        <fullName evidence="9">Radical SAM protein</fullName>
    </submittedName>
</protein>
<dbReference type="Pfam" id="PF04055">
    <property type="entry name" value="Radical_SAM"/>
    <property type="match status" value="1"/>
</dbReference>
<comment type="caution">
    <text evidence="9">The sequence shown here is derived from an EMBL/GenBank/DDBJ whole genome shotgun (WGS) entry which is preliminary data.</text>
</comment>
<evidence type="ECO:0000256" key="1">
    <source>
        <dbReference type="ARBA" id="ARBA00001966"/>
    </source>
</evidence>
<accession>A0ABT8BG43</accession>
<dbReference type="SUPFAM" id="SSF102114">
    <property type="entry name" value="Radical SAM enzymes"/>
    <property type="match status" value="1"/>
</dbReference>
<dbReference type="SFLD" id="SFLDG01067">
    <property type="entry name" value="SPASM/twitch_domain_containing"/>
    <property type="match status" value="1"/>
</dbReference>
<name>A0ABT8BG43_9HYPH</name>
<comment type="cofactor">
    <cofactor evidence="1">
        <name>[4Fe-4S] cluster</name>
        <dbReference type="ChEBI" id="CHEBI:49883"/>
    </cofactor>
</comment>
<evidence type="ECO:0000256" key="2">
    <source>
        <dbReference type="ARBA" id="ARBA00022485"/>
    </source>
</evidence>
<keyword evidence="2" id="KW-0004">4Fe-4S</keyword>
<keyword evidence="3" id="KW-0949">S-adenosyl-L-methionine</keyword>
<evidence type="ECO:0000256" key="3">
    <source>
        <dbReference type="ARBA" id="ARBA00022691"/>
    </source>
</evidence>
<evidence type="ECO:0000313" key="10">
    <source>
        <dbReference type="Proteomes" id="UP001224644"/>
    </source>
</evidence>
<keyword evidence="4" id="KW-0479">Metal-binding</keyword>
<evidence type="ECO:0000313" key="9">
    <source>
        <dbReference type="EMBL" id="MDN3590833.1"/>
    </source>
</evidence>
<dbReference type="SFLD" id="SFLDG01387">
    <property type="entry name" value="BtrN-like_SPASM_domain_contain"/>
    <property type="match status" value="1"/>
</dbReference>
<dbReference type="Pfam" id="PF13186">
    <property type="entry name" value="SPASM"/>
    <property type="match status" value="1"/>
</dbReference>
<keyword evidence="6" id="KW-0411">Iron-sulfur</keyword>
<dbReference type="InterPro" id="IPR058240">
    <property type="entry name" value="rSAM_sf"/>
</dbReference>
<evidence type="ECO:0000256" key="6">
    <source>
        <dbReference type="ARBA" id="ARBA00023014"/>
    </source>
</evidence>
<dbReference type="InterPro" id="IPR007197">
    <property type="entry name" value="rSAM"/>
</dbReference>